<dbReference type="FunFam" id="3.10.10.10:FF:000007">
    <property type="entry name" value="Retrovirus-related Pol polyprotein from transposon 17.6-like Protein"/>
    <property type="match status" value="1"/>
</dbReference>
<evidence type="ECO:0000256" key="1">
    <source>
        <dbReference type="ARBA" id="ARBA00022670"/>
    </source>
</evidence>
<dbReference type="Pfam" id="PF17919">
    <property type="entry name" value="RT_RNaseH_2"/>
    <property type="match status" value="1"/>
</dbReference>
<dbReference type="InterPro" id="IPR043128">
    <property type="entry name" value="Rev_trsase/Diguanyl_cyclase"/>
</dbReference>
<dbReference type="FunFam" id="3.30.70.270:FF:000020">
    <property type="entry name" value="Transposon Tf2-6 polyprotein-like Protein"/>
    <property type="match status" value="1"/>
</dbReference>
<name>A0A4Y1QXU1_PRUDU</name>
<keyword evidence="1" id="KW-0645">Protease</keyword>
<accession>A0A4Y1QXU1</accession>
<keyword evidence="4" id="KW-0540">Nuclease</keyword>
<dbReference type="EMBL" id="AP019298">
    <property type="protein sequence ID" value="BBG96680.1"/>
    <property type="molecule type" value="Genomic_DNA"/>
</dbReference>
<dbReference type="CDD" id="cd09274">
    <property type="entry name" value="RNase_HI_RT_Ty3"/>
    <property type="match status" value="1"/>
</dbReference>
<dbReference type="Gene3D" id="3.10.10.10">
    <property type="entry name" value="HIV Type 1 Reverse Transcriptase, subunit A, domain 1"/>
    <property type="match status" value="1"/>
</dbReference>
<dbReference type="GO" id="GO:0006508">
    <property type="term" value="P:proteolysis"/>
    <property type="evidence" value="ECO:0007669"/>
    <property type="project" value="UniProtKB-KW"/>
</dbReference>
<protein>
    <submittedName>
        <fullName evidence="10">Transposable element protein</fullName>
    </submittedName>
</protein>
<keyword evidence="5" id="KW-0255">Endonuclease</keyword>
<organism evidence="10">
    <name type="scientific">Prunus dulcis</name>
    <name type="common">Almond</name>
    <name type="synonym">Amygdalus dulcis</name>
    <dbReference type="NCBI Taxonomy" id="3755"/>
    <lineage>
        <taxon>Eukaryota</taxon>
        <taxon>Viridiplantae</taxon>
        <taxon>Streptophyta</taxon>
        <taxon>Embryophyta</taxon>
        <taxon>Tracheophyta</taxon>
        <taxon>Spermatophyta</taxon>
        <taxon>Magnoliopsida</taxon>
        <taxon>eudicotyledons</taxon>
        <taxon>Gunneridae</taxon>
        <taxon>Pentapetalae</taxon>
        <taxon>rosids</taxon>
        <taxon>fabids</taxon>
        <taxon>Rosales</taxon>
        <taxon>Rosaceae</taxon>
        <taxon>Amygdaloideae</taxon>
        <taxon>Amygdaleae</taxon>
        <taxon>Prunus</taxon>
    </lineage>
</organism>
<keyword evidence="6" id="KW-0378">Hydrolase</keyword>
<proteinExistence type="predicted"/>
<dbReference type="GO" id="GO:0008233">
    <property type="term" value="F:peptidase activity"/>
    <property type="evidence" value="ECO:0007669"/>
    <property type="project" value="UniProtKB-KW"/>
</dbReference>
<evidence type="ECO:0000256" key="3">
    <source>
        <dbReference type="ARBA" id="ARBA00022695"/>
    </source>
</evidence>
<dbReference type="CDD" id="cd01647">
    <property type="entry name" value="RT_LTR"/>
    <property type="match status" value="1"/>
</dbReference>
<feature type="domain" description="Reverse transcriptase/retrotransposon-derived protein RNase H-like" evidence="9">
    <location>
        <begin position="110"/>
        <end position="179"/>
    </location>
</feature>
<evidence type="ECO:0000259" key="9">
    <source>
        <dbReference type="Pfam" id="PF17919"/>
    </source>
</evidence>
<feature type="domain" description="Reverse transcriptase" evidence="8">
    <location>
        <begin position="6"/>
        <end position="83"/>
    </location>
</feature>
<evidence type="ECO:0000313" key="10">
    <source>
        <dbReference type="EMBL" id="BBG96680.1"/>
    </source>
</evidence>
<dbReference type="InterPro" id="IPR000477">
    <property type="entry name" value="RT_dom"/>
</dbReference>
<evidence type="ECO:0000256" key="2">
    <source>
        <dbReference type="ARBA" id="ARBA00022679"/>
    </source>
</evidence>
<keyword evidence="7" id="KW-0695">RNA-directed DNA polymerase</keyword>
<dbReference type="InterPro" id="IPR043502">
    <property type="entry name" value="DNA/RNA_pol_sf"/>
</dbReference>
<evidence type="ECO:0000259" key="8">
    <source>
        <dbReference type="Pfam" id="PF00078"/>
    </source>
</evidence>
<dbReference type="SUPFAM" id="SSF56672">
    <property type="entry name" value="DNA/RNA polymerases"/>
    <property type="match status" value="1"/>
</dbReference>
<dbReference type="GO" id="GO:0003964">
    <property type="term" value="F:RNA-directed DNA polymerase activity"/>
    <property type="evidence" value="ECO:0007669"/>
    <property type="project" value="UniProtKB-KW"/>
</dbReference>
<dbReference type="InterPro" id="IPR041577">
    <property type="entry name" value="RT_RNaseH_2"/>
</dbReference>
<evidence type="ECO:0000256" key="4">
    <source>
        <dbReference type="ARBA" id="ARBA00022722"/>
    </source>
</evidence>
<gene>
    <name evidence="10" type="ORF">Prudu_005548</name>
</gene>
<dbReference type="Pfam" id="PF00078">
    <property type="entry name" value="RVT_1"/>
    <property type="match status" value="1"/>
</dbReference>
<dbReference type="PANTHER" id="PTHR34072">
    <property type="entry name" value="ENZYMATIC POLYPROTEIN-RELATED"/>
    <property type="match status" value="1"/>
</dbReference>
<reference evidence="10" key="1">
    <citation type="journal article" date="2019" name="Science">
        <title>Mutation of a bHLH transcription factor allowed almond domestication.</title>
        <authorList>
            <person name="Sanchez-Perez R."/>
            <person name="Pavan S."/>
            <person name="Mazzeo R."/>
            <person name="Moldovan C."/>
            <person name="Aiese Cigliano R."/>
            <person name="Del Cueto J."/>
            <person name="Ricciardi F."/>
            <person name="Lotti C."/>
            <person name="Ricciardi L."/>
            <person name="Dicenta F."/>
            <person name="Lopez-Marques R.L."/>
            <person name="Lindberg Moller B."/>
        </authorList>
    </citation>
    <scope>NUCLEOTIDE SEQUENCE</scope>
</reference>
<dbReference type="Gene3D" id="3.30.70.270">
    <property type="match status" value="1"/>
</dbReference>
<keyword evidence="3" id="KW-0548">Nucleotidyltransferase</keyword>
<evidence type="ECO:0000256" key="7">
    <source>
        <dbReference type="ARBA" id="ARBA00022918"/>
    </source>
</evidence>
<dbReference type="AlphaFoldDB" id="A0A4Y1QXU1"/>
<dbReference type="PANTHER" id="PTHR34072:SF52">
    <property type="entry name" value="RIBONUCLEASE H"/>
    <property type="match status" value="1"/>
</dbReference>
<evidence type="ECO:0000256" key="5">
    <source>
        <dbReference type="ARBA" id="ARBA00022759"/>
    </source>
</evidence>
<evidence type="ECO:0000256" key="6">
    <source>
        <dbReference type="ARBA" id="ARBA00022801"/>
    </source>
</evidence>
<sequence length="236" mass="27804">MRVLRYHQLRIREEDIPKTAFRTRYGHYEFLVMPFGLTNAPAAFMDLMNRVFRPYLDHFVIVFIDDILVYSQTLEGHKKHLGYYRRFVEGFASIAAPLTRLTRKDVAFEWTEECEQSFQELKKRLTTAPVLALPDNAGNFVIYSDASLQGLGCVLMQHDRVIAYASRQLKKHEQNYPIFTDHKSLKYFFTQRELNMRQRRWLELIKDYDCTIEYHPGRANVVADALSRKTTGSLTH</sequence>
<dbReference type="GO" id="GO:0004519">
    <property type="term" value="F:endonuclease activity"/>
    <property type="evidence" value="ECO:0007669"/>
    <property type="project" value="UniProtKB-KW"/>
</dbReference>
<keyword evidence="2" id="KW-0808">Transferase</keyword>